<organism evidence="5">
    <name type="scientific">Echinostoma caproni</name>
    <dbReference type="NCBI Taxonomy" id="27848"/>
    <lineage>
        <taxon>Eukaryota</taxon>
        <taxon>Metazoa</taxon>
        <taxon>Spiralia</taxon>
        <taxon>Lophotrochozoa</taxon>
        <taxon>Platyhelminthes</taxon>
        <taxon>Trematoda</taxon>
        <taxon>Digenea</taxon>
        <taxon>Plagiorchiida</taxon>
        <taxon>Echinostomata</taxon>
        <taxon>Echinostomatoidea</taxon>
        <taxon>Echinostomatidae</taxon>
        <taxon>Echinostoma</taxon>
    </lineage>
</organism>
<dbReference type="EMBL" id="UZAN01065350">
    <property type="protein sequence ID" value="VDP93945.1"/>
    <property type="molecule type" value="Genomic_DNA"/>
</dbReference>
<dbReference type="OrthoDB" id="19606at2759"/>
<feature type="region of interest" description="Disordered" evidence="2">
    <location>
        <begin position="1"/>
        <end position="21"/>
    </location>
</feature>
<evidence type="ECO:0000313" key="4">
    <source>
        <dbReference type="Proteomes" id="UP000272942"/>
    </source>
</evidence>
<reference evidence="3 4" key="2">
    <citation type="submission" date="2018-11" db="EMBL/GenBank/DDBJ databases">
        <authorList>
            <consortium name="Pathogen Informatics"/>
        </authorList>
    </citation>
    <scope>NUCLEOTIDE SEQUENCE [LARGE SCALE GENOMIC DNA]</scope>
    <source>
        <strain evidence="3 4">Egypt</strain>
    </source>
</reference>
<reference evidence="5" key="1">
    <citation type="submission" date="2016-06" db="UniProtKB">
        <authorList>
            <consortium name="WormBaseParasite"/>
        </authorList>
    </citation>
    <scope>IDENTIFICATION</scope>
</reference>
<gene>
    <name evidence="3" type="ORF">ECPE_LOCUS16673</name>
</gene>
<evidence type="ECO:0000256" key="2">
    <source>
        <dbReference type="SAM" id="MobiDB-lite"/>
    </source>
</evidence>
<evidence type="ECO:0000313" key="5">
    <source>
        <dbReference type="WBParaSite" id="ECPE_0001671601-mRNA-1"/>
    </source>
</evidence>
<dbReference type="PANTHER" id="PTHR10536">
    <property type="entry name" value="DNA PRIMASE SMALL SUBUNIT"/>
    <property type="match status" value="1"/>
</dbReference>
<dbReference type="Gene3D" id="3.90.920.10">
    <property type="entry name" value="DNA primase, PRIM domain"/>
    <property type="match status" value="1"/>
</dbReference>
<name>A0A183BBT8_9TREM</name>
<evidence type="ECO:0000256" key="1">
    <source>
        <dbReference type="ARBA" id="ARBA00009762"/>
    </source>
</evidence>
<protein>
    <submittedName>
        <fullName evidence="3 5">Uncharacterized protein</fullName>
    </submittedName>
</protein>
<comment type="similarity">
    <text evidence="1">Belongs to the eukaryotic-type primase small subunit family.</text>
</comment>
<sequence length="138" mass="15154">MQPILTAGGSSKPSDSSGPEPQLHPCVDAACDLLLPRFATYCSTKQGQDLFGVPPRLDKLLSTLPEDLAQIRETLASDWLDNPSDGTAEVSSRRWNTLRAFLTERGRMNVLKQLVLTYTYPRLDVNVSTSECGEFGPL</sequence>
<dbReference type="WBParaSite" id="ECPE_0001671601-mRNA-1">
    <property type="protein sequence ID" value="ECPE_0001671601-mRNA-1"/>
    <property type="gene ID" value="ECPE_0001671601"/>
</dbReference>
<dbReference type="Proteomes" id="UP000272942">
    <property type="component" value="Unassembled WGS sequence"/>
</dbReference>
<accession>A0A183BBT8</accession>
<dbReference type="AlphaFoldDB" id="A0A183BBT8"/>
<evidence type="ECO:0000313" key="3">
    <source>
        <dbReference type="EMBL" id="VDP93945.1"/>
    </source>
</evidence>
<feature type="compositionally biased region" description="Low complexity" evidence="2">
    <location>
        <begin position="8"/>
        <end position="21"/>
    </location>
</feature>
<keyword evidence="4" id="KW-1185">Reference proteome</keyword>
<proteinExistence type="inferred from homology"/>